<comment type="similarity">
    <text evidence="2">Belongs to the small GTPase superfamily. Arf family.</text>
</comment>
<dbReference type="GO" id="GO:0016192">
    <property type="term" value="P:vesicle-mediated transport"/>
    <property type="evidence" value="ECO:0007669"/>
    <property type="project" value="UniProtKB-KW"/>
</dbReference>
<feature type="binding site" evidence="11">
    <location>
        <begin position="62"/>
        <end position="65"/>
    </location>
    <ligand>
        <name>GTP</name>
        <dbReference type="ChEBI" id="CHEBI:37565"/>
    </ligand>
</feature>
<evidence type="ECO:0000256" key="3">
    <source>
        <dbReference type="ARBA" id="ARBA00022448"/>
    </source>
</evidence>
<evidence type="ECO:0000256" key="4">
    <source>
        <dbReference type="ARBA" id="ARBA00022707"/>
    </source>
</evidence>
<dbReference type="SMART" id="SM00177">
    <property type="entry name" value="ARF"/>
    <property type="match status" value="1"/>
</dbReference>
<evidence type="ECO:0000256" key="6">
    <source>
        <dbReference type="ARBA" id="ARBA00022892"/>
    </source>
</evidence>
<dbReference type="Pfam" id="PF00025">
    <property type="entry name" value="Arf"/>
    <property type="match status" value="1"/>
</dbReference>
<dbReference type="AlphaFoldDB" id="A0A0L0F668"/>
<dbReference type="EMBL" id="KQ247537">
    <property type="protein sequence ID" value="KNC72124.1"/>
    <property type="molecule type" value="Genomic_DNA"/>
</dbReference>
<evidence type="ECO:0000256" key="7">
    <source>
        <dbReference type="ARBA" id="ARBA00022927"/>
    </source>
</evidence>
<organism evidence="12 13">
    <name type="scientific">Sphaeroforma arctica JP610</name>
    <dbReference type="NCBI Taxonomy" id="667725"/>
    <lineage>
        <taxon>Eukaryota</taxon>
        <taxon>Ichthyosporea</taxon>
        <taxon>Ichthyophonida</taxon>
        <taxon>Sphaeroforma</taxon>
    </lineage>
</organism>
<dbReference type="InterPro" id="IPR024156">
    <property type="entry name" value="Small_GTPase_ARF"/>
</dbReference>
<dbReference type="Proteomes" id="UP000054560">
    <property type="component" value="Unassembled WGS sequence"/>
</dbReference>
<dbReference type="RefSeq" id="XP_014146026.1">
    <property type="nucleotide sequence ID" value="XM_014290551.1"/>
</dbReference>
<evidence type="ECO:0000256" key="2">
    <source>
        <dbReference type="ARBA" id="ARBA00010290"/>
    </source>
</evidence>
<dbReference type="FunFam" id="3.40.50.300:FF:003500">
    <property type="entry name" value="ADP-ribosylation factor 1"/>
    <property type="match status" value="1"/>
</dbReference>
<dbReference type="eggNOG" id="KOG0070">
    <property type="taxonomic scope" value="Eukaryota"/>
</dbReference>
<comment type="subcellular location">
    <subcellularLocation>
        <location evidence="1">Golgi apparatus</location>
    </subcellularLocation>
</comment>
<keyword evidence="7" id="KW-0653">Protein transport</keyword>
<dbReference type="Gene3D" id="3.40.50.300">
    <property type="entry name" value="P-loop containing nucleotide triphosphate hydrolases"/>
    <property type="match status" value="1"/>
</dbReference>
<dbReference type="OrthoDB" id="2011769at2759"/>
<keyword evidence="10" id="KW-0449">Lipoprotein</keyword>
<evidence type="ECO:0000256" key="1">
    <source>
        <dbReference type="ARBA" id="ARBA00004555"/>
    </source>
</evidence>
<dbReference type="GO" id="GO:0005794">
    <property type="term" value="C:Golgi apparatus"/>
    <property type="evidence" value="ECO:0007669"/>
    <property type="project" value="UniProtKB-SubCell"/>
</dbReference>
<gene>
    <name evidence="12" type="ORF">SARC_15325</name>
</gene>
<protein>
    <recommendedName>
        <fullName evidence="14">ADP-ribosylation factor-like protein 5A</fullName>
    </recommendedName>
</protein>
<dbReference type="GO" id="GO:0003924">
    <property type="term" value="F:GTPase activity"/>
    <property type="evidence" value="ECO:0007669"/>
    <property type="project" value="InterPro"/>
</dbReference>
<dbReference type="STRING" id="667725.A0A0L0F668"/>
<evidence type="ECO:0000256" key="11">
    <source>
        <dbReference type="PIRSR" id="PIRSR606689-1"/>
    </source>
</evidence>
<keyword evidence="13" id="KW-1185">Reference proteome</keyword>
<dbReference type="PANTHER" id="PTHR11711">
    <property type="entry name" value="ADP RIBOSYLATION FACTOR-RELATED"/>
    <property type="match status" value="1"/>
</dbReference>
<keyword evidence="6" id="KW-0931">ER-Golgi transport</keyword>
<keyword evidence="4" id="KW-0519">Myristate</keyword>
<dbReference type="PRINTS" id="PR00328">
    <property type="entry name" value="SAR1GTPBP"/>
</dbReference>
<dbReference type="GeneID" id="25915829"/>
<dbReference type="InterPro" id="IPR006689">
    <property type="entry name" value="Small_GTPase_ARF/SAR"/>
</dbReference>
<reference evidence="12 13" key="1">
    <citation type="submission" date="2011-02" db="EMBL/GenBank/DDBJ databases">
        <title>The Genome Sequence of Sphaeroforma arctica JP610.</title>
        <authorList>
            <consortium name="The Broad Institute Genome Sequencing Platform"/>
            <person name="Russ C."/>
            <person name="Cuomo C."/>
            <person name="Young S.K."/>
            <person name="Zeng Q."/>
            <person name="Gargeya S."/>
            <person name="Alvarado L."/>
            <person name="Berlin A."/>
            <person name="Chapman S.B."/>
            <person name="Chen Z."/>
            <person name="Freedman E."/>
            <person name="Gellesch M."/>
            <person name="Goldberg J."/>
            <person name="Griggs A."/>
            <person name="Gujja S."/>
            <person name="Heilman E."/>
            <person name="Heiman D."/>
            <person name="Howarth C."/>
            <person name="Mehta T."/>
            <person name="Neiman D."/>
            <person name="Pearson M."/>
            <person name="Roberts A."/>
            <person name="Saif S."/>
            <person name="Shea T."/>
            <person name="Shenoy N."/>
            <person name="Sisk P."/>
            <person name="Stolte C."/>
            <person name="Sykes S."/>
            <person name="White J."/>
            <person name="Yandava C."/>
            <person name="Burger G."/>
            <person name="Gray M.W."/>
            <person name="Holland P.W.H."/>
            <person name="King N."/>
            <person name="Lang F.B.F."/>
            <person name="Roger A.J."/>
            <person name="Ruiz-Trillo I."/>
            <person name="Haas B."/>
            <person name="Nusbaum C."/>
            <person name="Birren B."/>
        </authorList>
    </citation>
    <scope>NUCLEOTIDE SEQUENCE [LARGE SCALE GENOMIC DNA]</scope>
    <source>
        <strain evidence="12 13">JP610</strain>
    </source>
</reference>
<keyword evidence="3" id="KW-0813">Transport</keyword>
<dbReference type="GO" id="GO:0005525">
    <property type="term" value="F:GTP binding"/>
    <property type="evidence" value="ECO:0007669"/>
    <property type="project" value="UniProtKB-KW"/>
</dbReference>
<dbReference type="InterPro" id="IPR027417">
    <property type="entry name" value="P-loop_NTPase"/>
</dbReference>
<proteinExistence type="inferred from homology"/>
<feature type="binding site" evidence="11">
    <location>
        <position position="6"/>
    </location>
    <ligand>
        <name>GTP</name>
        <dbReference type="ChEBI" id="CHEBI:37565"/>
    </ligand>
</feature>
<keyword evidence="5 11" id="KW-0547">Nucleotide-binding</keyword>
<evidence type="ECO:0000256" key="8">
    <source>
        <dbReference type="ARBA" id="ARBA00023034"/>
    </source>
</evidence>
<evidence type="ECO:0000313" key="13">
    <source>
        <dbReference type="Proteomes" id="UP000054560"/>
    </source>
</evidence>
<evidence type="ECO:0000256" key="5">
    <source>
        <dbReference type="ARBA" id="ARBA00022741"/>
    </source>
</evidence>
<dbReference type="GO" id="GO:0015031">
    <property type="term" value="P:protein transport"/>
    <property type="evidence" value="ECO:0007669"/>
    <property type="project" value="UniProtKB-KW"/>
</dbReference>
<keyword evidence="9 11" id="KW-0342">GTP-binding</keyword>
<dbReference type="PROSITE" id="PS51417">
    <property type="entry name" value="ARF"/>
    <property type="match status" value="1"/>
</dbReference>
<keyword evidence="8" id="KW-0333">Golgi apparatus</keyword>
<evidence type="ECO:0000313" key="12">
    <source>
        <dbReference type="EMBL" id="KNC72124.1"/>
    </source>
</evidence>
<evidence type="ECO:0000256" key="10">
    <source>
        <dbReference type="ARBA" id="ARBA00023288"/>
    </source>
</evidence>
<accession>A0A0L0F668</accession>
<evidence type="ECO:0000256" key="9">
    <source>
        <dbReference type="ARBA" id="ARBA00023134"/>
    </source>
</evidence>
<name>A0A0L0F668_9EUKA</name>
<dbReference type="SUPFAM" id="SSF52540">
    <property type="entry name" value="P-loop containing nucleoside triphosphate hydrolases"/>
    <property type="match status" value="1"/>
</dbReference>
<evidence type="ECO:0008006" key="14">
    <source>
        <dbReference type="Google" id="ProtNLM"/>
    </source>
</evidence>
<sequence>MWDVGGQDSLRKTWETYYTDTKVIILVIDSTDRERLGLSKEELNRMLNHSDLKGSSLLVLANKQDLEGALTAAEISQYLNLSSIKDHGWKIQSCVGTTGEGLWAGLDYVVNEVRNKESES</sequence>